<dbReference type="PANTHER" id="PTHR11644">
    <property type="entry name" value="CYTIDINE DEAMINASE"/>
    <property type="match status" value="1"/>
</dbReference>
<evidence type="ECO:0008006" key="5">
    <source>
        <dbReference type="Google" id="ProtNLM"/>
    </source>
</evidence>
<dbReference type="GO" id="GO:0005829">
    <property type="term" value="C:cytosol"/>
    <property type="evidence" value="ECO:0007669"/>
    <property type="project" value="TreeGrafter"/>
</dbReference>
<accession>A0A8J2T0H7</accession>
<name>A0A8J2T0H7_9STRA</name>
<protein>
    <recommendedName>
        <fullName evidence="5">Cytidine deaminase</fullName>
    </recommendedName>
</protein>
<evidence type="ECO:0000313" key="3">
    <source>
        <dbReference type="EMBL" id="CAH0376989.1"/>
    </source>
</evidence>
<dbReference type="Gene3D" id="3.40.140.10">
    <property type="entry name" value="Cytidine Deaminase, domain 2"/>
    <property type="match status" value="1"/>
</dbReference>
<dbReference type="CDD" id="cd01283">
    <property type="entry name" value="cytidine_deaminase"/>
    <property type="match status" value="1"/>
</dbReference>
<comment type="caution">
    <text evidence="3">The sequence shown here is derived from an EMBL/GenBank/DDBJ whole genome shotgun (WGS) entry which is preliminary data.</text>
</comment>
<dbReference type="PANTHER" id="PTHR11644:SF2">
    <property type="entry name" value="CYTIDINE DEAMINASE"/>
    <property type="match status" value="1"/>
</dbReference>
<evidence type="ECO:0000256" key="2">
    <source>
        <dbReference type="SAM" id="MobiDB-lite"/>
    </source>
</evidence>
<proteinExistence type="inferred from homology"/>
<dbReference type="Proteomes" id="UP000789595">
    <property type="component" value="Unassembled WGS sequence"/>
</dbReference>
<evidence type="ECO:0000256" key="1">
    <source>
        <dbReference type="ARBA" id="ARBA00006576"/>
    </source>
</evidence>
<dbReference type="EMBL" id="CAKKNE010000005">
    <property type="protein sequence ID" value="CAH0376989.1"/>
    <property type="molecule type" value="Genomic_DNA"/>
</dbReference>
<comment type="similarity">
    <text evidence="1">Belongs to the cytidine and deoxycytidylate deaminase family.</text>
</comment>
<dbReference type="OrthoDB" id="414540at2759"/>
<dbReference type="GO" id="GO:0004126">
    <property type="term" value="F:cytidine deaminase activity"/>
    <property type="evidence" value="ECO:0007669"/>
    <property type="project" value="TreeGrafter"/>
</dbReference>
<sequence length="348" mass="37142">MKPTTVLAAGAGAGAAVLAIRQLERWCDRDECWLALADRIRRSLPPPPQSSFRVVAVVALGSRLRGEYVVGTNIEAGNLHNSVCAERVAFGALQLYGVRRPGAVRCIYIVTDAPQPISPGALCREFMYSSPFCTPATRVLSATPDLGQRLDVTLAELLPRASPYCRLGAADQRKWAKATTLQTLPSGSAAAMAYAAAKRASSGDDRDDLHPTRYGVACAFDDGTVATAVQRKALEYGCSLDPVGQLAPELAKKRRDGVRPIVVALVDDLGVAHAPFASGRAFLAEHGYGATDVLCHDGDGALHVVEALELMPFVPDFTDHFRETIPKSPTRSMGKSFRPVSPNNGHAP</sequence>
<dbReference type="InterPro" id="IPR050202">
    <property type="entry name" value="Cyt/Deoxycyt_deaminase"/>
</dbReference>
<dbReference type="InterPro" id="IPR016193">
    <property type="entry name" value="Cytidine_deaminase-like"/>
</dbReference>
<dbReference type="GO" id="GO:0008270">
    <property type="term" value="F:zinc ion binding"/>
    <property type="evidence" value="ECO:0007669"/>
    <property type="project" value="TreeGrafter"/>
</dbReference>
<feature type="region of interest" description="Disordered" evidence="2">
    <location>
        <begin position="324"/>
        <end position="348"/>
    </location>
</feature>
<evidence type="ECO:0000313" key="4">
    <source>
        <dbReference type="Proteomes" id="UP000789595"/>
    </source>
</evidence>
<keyword evidence="4" id="KW-1185">Reference proteome</keyword>
<organism evidence="3 4">
    <name type="scientific">Pelagomonas calceolata</name>
    <dbReference type="NCBI Taxonomy" id="35677"/>
    <lineage>
        <taxon>Eukaryota</taxon>
        <taxon>Sar</taxon>
        <taxon>Stramenopiles</taxon>
        <taxon>Ochrophyta</taxon>
        <taxon>Pelagophyceae</taxon>
        <taxon>Pelagomonadales</taxon>
        <taxon>Pelagomonadaceae</taxon>
        <taxon>Pelagomonas</taxon>
    </lineage>
</organism>
<dbReference type="AlphaFoldDB" id="A0A8J2T0H7"/>
<gene>
    <name evidence="3" type="ORF">PECAL_5P15690</name>
</gene>
<reference evidence="3" key="1">
    <citation type="submission" date="2021-11" db="EMBL/GenBank/DDBJ databases">
        <authorList>
            <consortium name="Genoscope - CEA"/>
            <person name="William W."/>
        </authorList>
    </citation>
    <scope>NUCLEOTIDE SEQUENCE</scope>
</reference>
<dbReference type="SUPFAM" id="SSF53927">
    <property type="entry name" value="Cytidine deaminase-like"/>
    <property type="match status" value="1"/>
</dbReference>